<feature type="repeat" description="TPR" evidence="3">
    <location>
        <begin position="78"/>
        <end position="111"/>
    </location>
</feature>
<dbReference type="Pfam" id="PF00515">
    <property type="entry name" value="TPR_1"/>
    <property type="match status" value="1"/>
</dbReference>
<gene>
    <name evidence="5" type="ORF">OMM_01466</name>
</gene>
<dbReference type="Pfam" id="PF13424">
    <property type="entry name" value="TPR_12"/>
    <property type="match status" value="1"/>
</dbReference>
<organism evidence="5 6">
    <name type="scientific">Candidatus Magnetoglobus multicellularis str. Araruama</name>
    <dbReference type="NCBI Taxonomy" id="890399"/>
    <lineage>
        <taxon>Bacteria</taxon>
        <taxon>Pseudomonadati</taxon>
        <taxon>Thermodesulfobacteriota</taxon>
        <taxon>Desulfobacteria</taxon>
        <taxon>Desulfobacterales</taxon>
        <taxon>Desulfobacteraceae</taxon>
        <taxon>Candidatus Magnetoglobus</taxon>
    </lineage>
</organism>
<dbReference type="GO" id="GO:0016757">
    <property type="term" value="F:glycosyltransferase activity"/>
    <property type="evidence" value="ECO:0007669"/>
    <property type="project" value="InterPro"/>
</dbReference>
<reference evidence="6" key="1">
    <citation type="submission" date="2012-11" db="EMBL/GenBank/DDBJ databases">
        <authorList>
            <person name="Lucero-Rivera Y.E."/>
            <person name="Tovar-Ramirez D."/>
        </authorList>
    </citation>
    <scope>NUCLEOTIDE SEQUENCE [LARGE SCALE GENOMIC DNA]</scope>
    <source>
        <strain evidence="6">Araruama</strain>
    </source>
</reference>
<comment type="caution">
    <text evidence="5">The sequence shown here is derived from an EMBL/GenBank/DDBJ whole genome shotgun (WGS) entry which is preliminary data.</text>
</comment>
<dbReference type="InterPro" id="IPR001296">
    <property type="entry name" value="Glyco_trans_1"/>
</dbReference>
<evidence type="ECO:0000256" key="1">
    <source>
        <dbReference type="ARBA" id="ARBA00022737"/>
    </source>
</evidence>
<feature type="repeat" description="TPR" evidence="3">
    <location>
        <begin position="44"/>
        <end position="77"/>
    </location>
</feature>
<dbReference type="Gene3D" id="3.40.50.2000">
    <property type="entry name" value="Glycogen Phosphorylase B"/>
    <property type="match status" value="2"/>
</dbReference>
<protein>
    <submittedName>
        <fullName evidence="5">TPR repeat-containing protein</fullName>
    </submittedName>
</protein>
<feature type="domain" description="Glycosyl transferase family 1" evidence="4">
    <location>
        <begin position="750"/>
        <end position="881"/>
    </location>
</feature>
<dbReference type="SMART" id="SM00028">
    <property type="entry name" value="TPR"/>
    <property type="match status" value="8"/>
</dbReference>
<keyword evidence="2 3" id="KW-0802">TPR repeat</keyword>
<dbReference type="PANTHER" id="PTHR46656">
    <property type="entry name" value="PUTATIVE-RELATED"/>
    <property type="match status" value="1"/>
</dbReference>
<dbReference type="CDD" id="cd03801">
    <property type="entry name" value="GT4_PimA-like"/>
    <property type="match status" value="1"/>
</dbReference>
<dbReference type="PANTHER" id="PTHR46656:SF3">
    <property type="entry name" value="PUTATIVE-RELATED"/>
    <property type="match status" value="1"/>
</dbReference>
<proteinExistence type="predicted"/>
<evidence type="ECO:0000313" key="5">
    <source>
        <dbReference type="EMBL" id="ETR72748.1"/>
    </source>
</evidence>
<feature type="repeat" description="TPR" evidence="3">
    <location>
        <begin position="10"/>
        <end position="43"/>
    </location>
</feature>
<dbReference type="Pfam" id="PF07719">
    <property type="entry name" value="TPR_2"/>
    <property type="match status" value="1"/>
</dbReference>
<dbReference type="PROSITE" id="PS50005">
    <property type="entry name" value="TPR"/>
    <property type="match status" value="6"/>
</dbReference>
<evidence type="ECO:0000256" key="2">
    <source>
        <dbReference type="ARBA" id="ARBA00022803"/>
    </source>
</evidence>
<accession>A0A1V1PD90</accession>
<evidence type="ECO:0000313" key="6">
    <source>
        <dbReference type="Proteomes" id="UP000189670"/>
    </source>
</evidence>
<feature type="repeat" description="TPR" evidence="3">
    <location>
        <begin position="146"/>
        <end position="179"/>
    </location>
</feature>
<dbReference type="AlphaFoldDB" id="A0A1V1PD90"/>
<feature type="repeat" description="TPR" evidence="3">
    <location>
        <begin position="497"/>
        <end position="530"/>
    </location>
</feature>
<dbReference type="Pfam" id="PF13432">
    <property type="entry name" value="TPR_16"/>
    <property type="match status" value="1"/>
</dbReference>
<dbReference type="InterPro" id="IPR013105">
    <property type="entry name" value="TPR_2"/>
</dbReference>
<sequence>MHMTDNHQKASLLFEQALLLTDQNQANEAIRYYQEIISIQPDHAIAYNNLGILFNQQKDYQKAETCFKKATQLDKTYANAWFNWGNLLKETKDCDHAIEKYSQAIKNKPLFAEAYNNMGECFGALDQFHKAIEAYETAIKINSQLVGSYYNLGNLHYKKYHYQRAREYYQQCIVLQPDYKDAHYHLGFASLILGDYTNGFKEYEWRLKRSPFTGHFLKQPVWDGKAGSEKIVFVYCEQGFGDNLHFCRYLTVMAKNVKRIIFGCRDEQARLFKTISGVDQVIIQGEKVPRHDYHCSLLSLPFLLQTNPDTIPCNIPYVFPKSLPSHSDLIHTIDHHAADMVRVGIVWGGNPNNKNDAIRSISLKELAQLFSISGICWFSFQKGPQVKDILDYASQLVDLSEYFDDFYDTAIGLSQMDLLITVDTSVAHLAGALGIPFWLMIPSQPDWRWLLDRSDSPWYPSCQIFRKNVHDSDWQPVLKQIKASLSKMMSQIIHPETQALFENGLQQYHQNNYDRARIAFQKVLSVNPIVWGAEFNLSQLFARQGDIPTSIFYGCRASRRHICEYITWKHLGKQYHKCADKKNAVQCLKNAQQSSDIFVHAIGCFDGCTGYHIHTRSFFDALAKYVPVHKSEMQLDDFDQSIAYMNNEIVPHNKDVFNIAIRSIHQLDILSSCPGIKIGYVVWESTCIPDDWLDSLANADILWTPSQWGKQILINHGIHKDTIQVIPEGVNEQIFKMDGPGLKSLNAFNAYKFLYVGKFETRKATAELIVTFDYAFKDNNNVRLVLCTSTHKKDFDINAFIQSLNIRHPEKIIRVGPFVSNSELAALYRSCDAFVIPTRGEGWGLPIIEAMACGLPTIVTGYSGLTEFVSKENAYLIDFKMETIQSPLGWLIESTTTDYGQWAEPDFMQLSDIMQYIYQHPEEAKARGRLASHDIHSRWTWDHAARKAVDALKYLRKS</sequence>
<dbReference type="InterPro" id="IPR019734">
    <property type="entry name" value="TPR_rpt"/>
</dbReference>
<dbReference type="SUPFAM" id="SSF53756">
    <property type="entry name" value="UDP-Glycosyltransferase/glycogen phosphorylase"/>
    <property type="match status" value="2"/>
</dbReference>
<feature type="repeat" description="TPR" evidence="3">
    <location>
        <begin position="112"/>
        <end position="145"/>
    </location>
</feature>
<dbReference type="InterPro" id="IPR011990">
    <property type="entry name" value="TPR-like_helical_dom_sf"/>
</dbReference>
<keyword evidence="1" id="KW-0677">Repeat</keyword>
<dbReference type="SUPFAM" id="SSF48452">
    <property type="entry name" value="TPR-like"/>
    <property type="match status" value="2"/>
</dbReference>
<evidence type="ECO:0000256" key="3">
    <source>
        <dbReference type="PROSITE-ProRule" id="PRU00339"/>
    </source>
</evidence>
<dbReference type="Pfam" id="PF00534">
    <property type="entry name" value="Glycos_transf_1"/>
    <property type="match status" value="1"/>
</dbReference>
<name>A0A1V1PD90_9BACT</name>
<dbReference type="EMBL" id="ATBP01000116">
    <property type="protein sequence ID" value="ETR72748.1"/>
    <property type="molecule type" value="Genomic_DNA"/>
</dbReference>
<evidence type="ECO:0000259" key="4">
    <source>
        <dbReference type="Pfam" id="PF00534"/>
    </source>
</evidence>
<dbReference type="Proteomes" id="UP000189670">
    <property type="component" value="Unassembled WGS sequence"/>
</dbReference>
<dbReference type="Gene3D" id="1.25.40.10">
    <property type="entry name" value="Tetratricopeptide repeat domain"/>
    <property type="match status" value="3"/>
</dbReference>